<evidence type="ECO:0000313" key="2">
    <source>
        <dbReference type="Proteomes" id="UP000054007"/>
    </source>
</evidence>
<keyword evidence="2" id="KW-1185">Reference proteome</keyword>
<name>A0A0D7B4Z6_9AGAR</name>
<reference evidence="1 2" key="1">
    <citation type="journal article" date="2015" name="Fungal Genet. Biol.">
        <title>Evolution of novel wood decay mechanisms in Agaricales revealed by the genome sequences of Fistulina hepatica and Cylindrobasidium torrendii.</title>
        <authorList>
            <person name="Floudas D."/>
            <person name="Held B.W."/>
            <person name="Riley R."/>
            <person name="Nagy L.G."/>
            <person name="Koehler G."/>
            <person name="Ransdell A.S."/>
            <person name="Younus H."/>
            <person name="Chow J."/>
            <person name="Chiniquy J."/>
            <person name="Lipzen A."/>
            <person name="Tritt A."/>
            <person name="Sun H."/>
            <person name="Haridas S."/>
            <person name="LaButti K."/>
            <person name="Ohm R.A."/>
            <person name="Kues U."/>
            <person name="Blanchette R.A."/>
            <person name="Grigoriev I.V."/>
            <person name="Minto R.E."/>
            <person name="Hibbett D.S."/>
        </authorList>
    </citation>
    <scope>NUCLEOTIDE SEQUENCE [LARGE SCALE GENOMIC DNA]</scope>
    <source>
        <strain evidence="1 2">FP15055 ss-10</strain>
    </source>
</reference>
<organism evidence="1 2">
    <name type="scientific">Cylindrobasidium torrendii FP15055 ss-10</name>
    <dbReference type="NCBI Taxonomy" id="1314674"/>
    <lineage>
        <taxon>Eukaryota</taxon>
        <taxon>Fungi</taxon>
        <taxon>Dikarya</taxon>
        <taxon>Basidiomycota</taxon>
        <taxon>Agaricomycotina</taxon>
        <taxon>Agaricomycetes</taxon>
        <taxon>Agaricomycetidae</taxon>
        <taxon>Agaricales</taxon>
        <taxon>Marasmiineae</taxon>
        <taxon>Physalacriaceae</taxon>
        <taxon>Cylindrobasidium</taxon>
    </lineage>
</organism>
<gene>
    <name evidence="1" type="ORF">CYLTODRAFT_492152</name>
</gene>
<protein>
    <submittedName>
        <fullName evidence="1">Uncharacterized protein</fullName>
    </submittedName>
</protein>
<dbReference type="EMBL" id="KN880582">
    <property type="protein sequence ID" value="KIY65648.1"/>
    <property type="molecule type" value="Genomic_DNA"/>
</dbReference>
<dbReference type="Proteomes" id="UP000054007">
    <property type="component" value="Unassembled WGS sequence"/>
</dbReference>
<proteinExistence type="predicted"/>
<accession>A0A0D7B4Z6</accession>
<dbReference type="AlphaFoldDB" id="A0A0D7B4Z6"/>
<evidence type="ECO:0000313" key="1">
    <source>
        <dbReference type="EMBL" id="KIY65648.1"/>
    </source>
</evidence>
<sequence length="123" mass="14176">MLSSNFCAHCDTTFKTERALAKHVRTSPNHPKCWRCDHKLLQPSTCPSPADCKQFTLTNDLENDEAASDLPRPMLLSDARALWSECCGKGRGMYGEKTQHLLRMKDKRMMNKNLLRVWDMEYA</sequence>